<proteinExistence type="predicted"/>
<dbReference type="InterPro" id="IPR007588">
    <property type="entry name" value="Znf_FLYWCH"/>
</dbReference>
<keyword evidence="3" id="KW-0862">Zinc</keyword>
<evidence type="ECO:0000256" key="1">
    <source>
        <dbReference type="ARBA" id="ARBA00022723"/>
    </source>
</evidence>
<sequence length="110" mass="12874">MERVRGSRKNTFRYRYQGYLYHKDSNSNKGNRRLRYVCASKTAVDPCPVSVIIQKNGEIIMNNGPHIHLKPTLDIREAANRYMKRMARKSVDPPHQIMTYAFEKPASFNE</sequence>
<reference evidence="5" key="1">
    <citation type="journal article" date="2023" name="bioRxiv">
        <title>Scaffold-level genome assemblies of two parasitoid biocontrol wasps reveal the parthenogenesis mechanism and an associated novel virus.</title>
        <authorList>
            <person name="Inwood S."/>
            <person name="Skelly J."/>
            <person name="Guhlin J."/>
            <person name="Harrop T."/>
            <person name="Goldson S."/>
            <person name="Dearden P."/>
        </authorList>
    </citation>
    <scope>NUCLEOTIDE SEQUENCE</scope>
    <source>
        <strain evidence="5">Lincoln</strain>
        <tissue evidence="5">Whole body</tissue>
    </source>
</reference>
<organism evidence="5 6">
    <name type="scientific">Microctonus hyperodae</name>
    <name type="common">Parasitoid wasp</name>
    <dbReference type="NCBI Taxonomy" id="165561"/>
    <lineage>
        <taxon>Eukaryota</taxon>
        <taxon>Metazoa</taxon>
        <taxon>Ecdysozoa</taxon>
        <taxon>Arthropoda</taxon>
        <taxon>Hexapoda</taxon>
        <taxon>Insecta</taxon>
        <taxon>Pterygota</taxon>
        <taxon>Neoptera</taxon>
        <taxon>Endopterygota</taxon>
        <taxon>Hymenoptera</taxon>
        <taxon>Apocrita</taxon>
        <taxon>Ichneumonoidea</taxon>
        <taxon>Braconidae</taxon>
        <taxon>Euphorinae</taxon>
        <taxon>Microctonus</taxon>
    </lineage>
</organism>
<keyword evidence="6" id="KW-1185">Reference proteome</keyword>
<evidence type="ECO:0000256" key="3">
    <source>
        <dbReference type="ARBA" id="ARBA00022833"/>
    </source>
</evidence>
<dbReference type="GO" id="GO:0008270">
    <property type="term" value="F:zinc ion binding"/>
    <property type="evidence" value="ECO:0007669"/>
    <property type="project" value="UniProtKB-KW"/>
</dbReference>
<keyword evidence="1" id="KW-0479">Metal-binding</keyword>
<reference evidence="5" key="2">
    <citation type="submission" date="2023-03" db="EMBL/GenBank/DDBJ databases">
        <authorList>
            <person name="Inwood S.N."/>
            <person name="Skelly J.G."/>
            <person name="Guhlin J."/>
            <person name="Harrop T.W.R."/>
            <person name="Goldson S.G."/>
            <person name="Dearden P.K."/>
        </authorList>
    </citation>
    <scope>NUCLEOTIDE SEQUENCE</scope>
    <source>
        <strain evidence="5">Lincoln</strain>
        <tissue evidence="5">Whole body</tissue>
    </source>
</reference>
<name>A0AA39C3N6_MICHY</name>
<evidence type="ECO:0000259" key="4">
    <source>
        <dbReference type="Pfam" id="PF04500"/>
    </source>
</evidence>
<keyword evidence="2" id="KW-0863">Zinc-finger</keyword>
<dbReference type="Pfam" id="PF04500">
    <property type="entry name" value="FLYWCH"/>
    <property type="match status" value="1"/>
</dbReference>
<dbReference type="Proteomes" id="UP001168972">
    <property type="component" value="Unassembled WGS sequence"/>
</dbReference>
<dbReference type="Gene3D" id="2.20.25.240">
    <property type="match status" value="1"/>
</dbReference>
<protein>
    <recommendedName>
        <fullName evidence="4">FLYWCH-type domain-containing protein</fullName>
    </recommendedName>
</protein>
<gene>
    <name evidence="5" type="ORF">PV327_011279</name>
</gene>
<dbReference type="EMBL" id="JAQQBR010002114">
    <property type="protein sequence ID" value="KAK0157269.1"/>
    <property type="molecule type" value="Genomic_DNA"/>
</dbReference>
<comment type="caution">
    <text evidence="5">The sequence shown here is derived from an EMBL/GenBank/DDBJ whole genome shotgun (WGS) entry which is preliminary data.</text>
</comment>
<dbReference type="AlphaFoldDB" id="A0AA39C3N6"/>
<accession>A0AA39C3N6</accession>
<evidence type="ECO:0000313" key="6">
    <source>
        <dbReference type="Proteomes" id="UP001168972"/>
    </source>
</evidence>
<feature type="domain" description="FLYWCH-type" evidence="4">
    <location>
        <begin position="16"/>
        <end position="68"/>
    </location>
</feature>
<evidence type="ECO:0000256" key="2">
    <source>
        <dbReference type="ARBA" id="ARBA00022771"/>
    </source>
</evidence>
<evidence type="ECO:0000313" key="5">
    <source>
        <dbReference type="EMBL" id="KAK0157269.1"/>
    </source>
</evidence>